<feature type="signal peptide" evidence="5">
    <location>
        <begin position="1"/>
        <end position="32"/>
    </location>
</feature>
<dbReference type="Pfam" id="PF00419">
    <property type="entry name" value="Fimbrial"/>
    <property type="match status" value="1"/>
</dbReference>
<gene>
    <name evidence="7" type="ORF">C3430_23295</name>
</gene>
<comment type="caution">
    <text evidence="7">The sequence shown here is derived from an EMBL/GenBank/DDBJ whole genome shotgun (WGS) entry which is preliminary data.</text>
</comment>
<feature type="chain" id="PRO_5015491705" evidence="5">
    <location>
        <begin position="33"/>
        <end position="369"/>
    </location>
</feature>
<organism evidence="7 8">
    <name type="scientific">Citrobacter amalonaticus</name>
    <dbReference type="NCBI Taxonomy" id="35703"/>
    <lineage>
        <taxon>Bacteria</taxon>
        <taxon>Pseudomonadati</taxon>
        <taxon>Pseudomonadota</taxon>
        <taxon>Gammaproteobacteria</taxon>
        <taxon>Enterobacterales</taxon>
        <taxon>Enterobacteriaceae</taxon>
        <taxon>Citrobacter</taxon>
    </lineage>
</organism>
<evidence type="ECO:0000256" key="1">
    <source>
        <dbReference type="ARBA" id="ARBA00004561"/>
    </source>
</evidence>
<comment type="similarity">
    <text evidence="2">Belongs to the fimbrial protein family.</text>
</comment>
<dbReference type="InterPro" id="IPR000259">
    <property type="entry name" value="Adhesion_dom_fimbrial"/>
</dbReference>
<dbReference type="Gene3D" id="2.60.40.1090">
    <property type="entry name" value="Fimbrial-type adhesion domain"/>
    <property type="match status" value="1"/>
</dbReference>
<evidence type="ECO:0000256" key="4">
    <source>
        <dbReference type="ARBA" id="ARBA00023263"/>
    </source>
</evidence>
<dbReference type="PANTHER" id="PTHR33420:SF3">
    <property type="entry name" value="FIMBRIAL SUBUNIT ELFA"/>
    <property type="match status" value="1"/>
</dbReference>
<dbReference type="InterPro" id="IPR008966">
    <property type="entry name" value="Adhesion_dom_sf"/>
</dbReference>
<dbReference type="InterPro" id="IPR036937">
    <property type="entry name" value="Adhesion_dom_fimbrial_sf"/>
</dbReference>
<evidence type="ECO:0000256" key="3">
    <source>
        <dbReference type="ARBA" id="ARBA00022729"/>
    </source>
</evidence>
<keyword evidence="4" id="KW-0281">Fimbrium</keyword>
<dbReference type="GO" id="GO:0009289">
    <property type="term" value="C:pilus"/>
    <property type="evidence" value="ECO:0007669"/>
    <property type="project" value="UniProtKB-SubCell"/>
</dbReference>
<dbReference type="GO" id="GO:0043709">
    <property type="term" value="P:cell adhesion involved in single-species biofilm formation"/>
    <property type="evidence" value="ECO:0007669"/>
    <property type="project" value="TreeGrafter"/>
</dbReference>
<dbReference type="Proteomes" id="UP000237003">
    <property type="component" value="Unassembled WGS sequence"/>
</dbReference>
<comment type="subcellular location">
    <subcellularLocation>
        <location evidence="1">Fimbrium</location>
    </subcellularLocation>
</comment>
<dbReference type="InterPro" id="IPR050263">
    <property type="entry name" value="Bact_Fimbrial_Adh_Pro"/>
</dbReference>
<accession>A0A2S4RS78</accession>
<dbReference type="PANTHER" id="PTHR33420">
    <property type="entry name" value="FIMBRIAL SUBUNIT ELFA-RELATED"/>
    <property type="match status" value="1"/>
</dbReference>
<feature type="domain" description="Fimbrial-type adhesion" evidence="6">
    <location>
        <begin position="231"/>
        <end position="368"/>
    </location>
</feature>
<evidence type="ECO:0000313" key="7">
    <source>
        <dbReference type="EMBL" id="POU62321.1"/>
    </source>
</evidence>
<reference evidence="7 8" key="1">
    <citation type="submission" date="2018-01" db="EMBL/GenBank/DDBJ databases">
        <title>Complete genome sequences of 14 Citrobacter spp. isolated from plant in Canada.</title>
        <authorList>
            <person name="Bhandare S.G."/>
            <person name="Colavecchio A."/>
            <person name="Jeukens J."/>
            <person name="Emond-Rheault J.-G."/>
            <person name="Freschi L."/>
            <person name="Hamel J."/>
            <person name="Kukavica-Ibrulj I."/>
            <person name="Levesque R."/>
            <person name="Goodridge L."/>
        </authorList>
    </citation>
    <scope>NUCLEOTIDE SEQUENCE [LARGE SCALE GENOMIC DNA]</scope>
    <source>
        <strain evidence="7 8">S1285</strain>
    </source>
</reference>
<dbReference type="SUPFAM" id="SSF49401">
    <property type="entry name" value="Bacterial adhesins"/>
    <property type="match status" value="1"/>
</dbReference>
<evidence type="ECO:0000259" key="6">
    <source>
        <dbReference type="Pfam" id="PF00419"/>
    </source>
</evidence>
<dbReference type="OrthoDB" id="6052505at2"/>
<name>A0A2S4RS78_CITAM</name>
<evidence type="ECO:0000256" key="2">
    <source>
        <dbReference type="ARBA" id="ARBA00006671"/>
    </source>
</evidence>
<proteinExistence type="inferred from homology"/>
<protein>
    <submittedName>
        <fullName evidence="7">Type 1 fimbrial protein</fullName>
    </submittedName>
</protein>
<dbReference type="EMBL" id="PQLX01000011">
    <property type="protein sequence ID" value="POU62321.1"/>
    <property type="molecule type" value="Genomic_DNA"/>
</dbReference>
<dbReference type="AlphaFoldDB" id="A0A2S4RS78"/>
<evidence type="ECO:0000256" key="5">
    <source>
        <dbReference type="SAM" id="SignalP"/>
    </source>
</evidence>
<sequence length="369" mass="39919">MSAIKEYKMKTIVTGVVFAFLMLMAMCGAARADGTWVNCERTKGYYQYFDSTAIQVGKDAAVGDLLGTWATSYNPTAWTCSHRTNYQSYTIPMAVQGYPPYAIWGTTQVDGQTYNVYHTVVKTGLGYIARWRYTVKGQTSDWYPLTVANGVYQTPSQLFTVTGDGSTWNLGVDVQIRFVKTATSLTAGSTSVFDPMYMRHYQTYGGSTSVGSGTYMIADFLAGGLIISTTGGTCTTSDVNVNLPAVSRADFSGVGYIAARTDFNLNFTKCPAGLSSIRYLFTPTTAIIDNTHGVFALASSSTAGGVGIQLLDSQDIPLSFNTAYLLTDYDPTQDNANYTVPLRAGLYQTSTNVSSGDVRGSVTFTLVYK</sequence>
<keyword evidence="3 5" id="KW-0732">Signal</keyword>
<evidence type="ECO:0000313" key="8">
    <source>
        <dbReference type="Proteomes" id="UP000237003"/>
    </source>
</evidence>